<evidence type="ECO:0000256" key="1">
    <source>
        <dbReference type="SAM" id="MobiDB-lite"/>
    </source>
</evidence>
<keyword evidence="3" id="KW-0067">ATP-binding</keyword>
<gene>
    <name evidence="2" type="ORF">H3146_05310</name>
    <name evidence="3" type="ORF">H3147_09900</name>
</gene>
<dbReference type="EMBL" id="JABJXA010000043">
    <property type="protein sequence ID" value="MBB1259149.1"/>
    <property type="molecule type" value="Genomic_DNA"/>
</dbReference>
<dbReference type="RefSeq" id="WP_181353620.1">
    <property type="nucleotide sequence ID" value="NZ_VJYK02000052.1"/>
</dbReference>
<accession>A0A7W3ZSF5</accession>
<proteinExistence type="predicted"/>
<feature type="compositionally biased region" description="Basic and acidic residues" evidence="1">
    <location>
        <begin position="416"/>
        <end position="439"/>
    </location>
</feature>
<sequence>MSDSRSGIPDPAGPRPAVTELRISAFRGVRGLRLPLGPLTLLAGPSGSGKSTVIEAYEVLARLASGERLREVFGAAPGGPRAFVPQQARPDELGRRGFRLGCTVTGPAGEVRLDLAVQAEPSLRVVGERLADHRRVLLATALRDPGRPVVQAEWHTAGVNAVTRAPLPDDQLCTALLPLRVAGTTQGQRQVLAAAEQVVLALRSAFLCDPRPETMRETVAAGDETLRGSCDNLAAVLRRLRTESPDVHAELVEAVNAGCAAGPLRDLRAEGCAGPEGGMIRAVAERVDGRRVPVEWFADGELRHTALALVLLFGSHACHARAPREVPPGQQTLMVLADGLDRALDERQSDALLALAARRCGQGRVRLLGTVADAESAAQVPGVDLVTLGGPRRTRPAAAAPRPDHPADGAAPAVPHSRESHQAAEAETDRVVAQPDRRATGPQTDAEQPGPPAPRPADSGRPGA</sequence>
<dbReference type="EMBL" id="JABJWZ010000027">
    <property type="protein sequence ID" value="MBB1252784.1"/>
    <property type="molecule type" value="Genomic_DNA"/>
</dbReference>
<comment type="caution">
    <text evidence="3">The sequence shown here is derived from an EMBL/GenBank/DDBJ whole genome shotgun (WGS) entry which is preliminary data.</text>
</comment>
<dbReference type="GO" id="GO:0005524">
    <property type="term" value="F:ATP binding"/>
    <property type="evidence" value="ECO:0007669"/>
    <property type="project" value="UniProtKB-KW"/>
</dbReference>
<dbReference type="InterPro" id="IPR027417">
    <property type="entry name" value="P-loop_NTPase"/>
</dbReference>
<dbReference type="AlphaFoldDB" id="A0A7W3ZSF5"/>
<dbReference type="SUPFAM" id="SSF52540">
    <property type="entry name" value="P-loop containing nucleoside triphosphate hydrolases"/>
    <property type="match status" value="1"/>
</dbReference>
<reference evidence="4 5" key="1">
    <citation type="submission" date="2020-05" db="EMBL/GenBank/DDBJ databases">
        <title>Classification of alakaliphilic streptomycetes isolated from an alkaline soil next to Lonar Crater, India and a proposal for the recognition of Streptomyces alkaliterrae sp. nov.</title>
        <authorList>
            <person name="Golinska P."/>
        </authorList>
    </citation>
    <scope>NUCLEOTIDE SEQUENCE [LARGE SCALE GENOMIC DNA]</scope>
    <source>
        <strain evidence="5">OF3</strain>
        <strain evidence="4">OF8</strain>
    </source>
</reference>
<dbReference type="Proteomes" id="UP000525686">
    <property type="component" value="Unassembled WGS sequence"/>
</dbReference>
<dbReference type="Gene3D" id="3.40.50.300">
    <property type="entry name" value="P-loop containing nucleotide triphosphate hydrolases"/>
    <property type="match status" value="1"/>
</dbReference>
<feature type="region of interest" description="Disordered" evidence="1">
    <location>
        <begin position="385"/>
        <end position="464"/>
    </location>
</feature>
<reference evidence="3" key="2">
    <citation type="journal article" name="Syst. Appl. Microbiol.">
        <title>Streptomyces alkaliterrae sp. nov., isolated from an alkaline soil, and emended descriptions of Streptomyces alkaliphilus, Streptomyces calidiresistens and Streptomyces durbertensis.</title>
        <authorList>
            <person name="Swiecimska M."/>
            <person name="Golinska P."/>
            <person name="Nouioui I."/>
            <person name="Wypij M."/>
            <person name="Rai M."/>
            <person name="Sangal V."/>
            <person name="Goodfellow M."/>
        </authorList>
    </citation>
    <scope>NUCLEOTIDE SEQUENCE</scope>
    <source>
        <strain evidence="2">OF3</strain>
        <strain evidence="3">OF8</strain>
    </source>
</reference>
<keyword evidence="3" id="KW-0547">Nucleotide-binding</keyword>
<protein>
    <submittedName>
        <fullName evidence="3">ATP-binding protein</fullName>
    </submittedName>
</protein>
<evidence type="ECO:0000313" key="3">
    <source>
        <dbReference type="EMBL" id="MBB1259149.1"/>
    </source>
</evidence>
<name>A0A7W3ZSF5_9ACTN</name>
<evidence type="ECO:0000313" key="2">
    <source>
        <dbReference type="EMBL" id="MBB1252784.1"/>
    </source>
</evidence>
<dbReference type="Proteomes" id="UP000517765">
    <property type="component" value="Unassembled WGS sequence"/>
</dbReference>
<evidence type="ECO:0000313" key="5">
    <source>
        <dbReference type="Proteomes" id="UP000525686"/>
    </source>
</evidence>
<evidence type="ECO:0000313" key="4">
    <source>
        <dbReference type="Proteomes" id="UP000517765"/>
    </source>
</evidence>
<organism evidence="3 4">
    <name type="scientific">Streptomyces alkaliterrae</name>
    <dbReference type="NCBI Taxonomy" id="2213162"/>
    <lineage>
        <taxon>Bacteria</taxon>
        <taxon>Bacillati</taxon>
        <taxon>Actinomycetota</taxon>
        <taxon>Actinomycetes</taxon>
        <taxon>Kitasatosporales</taxon>
        <taxon>Streptomycetaceae</taxon>
        <taxon>Streptomyces</taxon>
    </lineage>
</organism>